<dbReference type="RefSeq" id="WP_003911961.1">
    <property type="nucleotide sequence ID" value="NZ_CGDN01000164.1"/>
</dbReference>
<dbReference type="InterPro" id="IPR024384">
    <property type="entry name" value="DUF2742"/>
</dbReference>
<evidence type="ECO:0000313" key="8">
    <source>
        <dbReference type="Proteomes" id="UP000050164"/>
    </source>
</evidence>
<dbReference type="EMBL" id="CNFT01001358">
    <property type="protein sequence ID" value="CKT20557.1"/>
    <property type="molecule type" value="Genomic_DNA"/>
</dbReference>
<evidence type="ECO:0000313" key="1">
    <source>
        <dbReference type="EMBL" id="CKT20557.1"/>
    </source>
</evidence>
<protein>
    <submittedName>
        <fullName evidence="2">PhiRv2 prophage protein</fullName>
    </submittedName>
</protein>
<reference evidence="4" key="1">
    <citation type="submission" date="2015-03" db="EMBL/GenBank/DDBJ databases">
        <authorList>
            <consortium name="Pathogen Informatics"/>
            <person name="Murphy D."/>
        </authorList>
    </citation>
    <scope>NUCLEOTIDE SEQUENCE</scope>
    <source>
        <strain evidence="4">N09902308</strain>
    </source>
</reference>
<sequence length="93" mass="10412">MSWWSVHEYVAPTLAAAVEWPMAGTPAWCDLDDTDPVKWAAICDAARHWALRVETCQAASAEASRDVSAAADWPAVSREIQRRRDAYIRRVVV</sequence>
<dbReference type="Proteomes" id="UP000049023">
    <property type="component" value="Unassembled WGS sequence"/>
</dbReference>
<dbReference type="AlphaFoldDB" id="A0A655APG3"/>
<reference evidence="5 6" key="2">
    <citation type="submission" date="2015-03" db="EMBL/GenBank/DDBJ databases">
        <authorList>
            <consortium name="Pathogen Informatics"/>
        </authorList>
    </citation>
    <scope>NUCLEOTIDE SEQUENCE [LARGE SCALE GENOMIC DNA]</scope>
    <source>
        <strain evidence="1 8">Bir 185</strain>
        <strain evidence="2 7">Bir 187</strain>
        <strain evidence="3 6">D00501624</strain>
        <strain evidence="5">N09902308</strain>
    </source>
</reference>
<accession>A0A655APG3</accession>
<evidence type="ECO:0000313" key="6">
    <source>
        <dbReference type="Proteomes" id="UP000039217"/>
    </source>
</evidence>
<evidence type="ECO:0000313" key="2">
    <source>
        <dbReference type="EMBL" id="CKU00958.1"/>
    </source>
</evidence>
<dbReference type="EMBL" id="CQQC01001118">
    <property type="protein sequence ID" value="CNV65575.1"/>
    <property type="molecule type" value="Genomic_DNA"/>
</dbReference>
<dbReference type="Pfam" id="PF10888">
    <property type="entry name" value="DUF2742"/>
    <property type="match status" value="1"/>
</dbReference>
<name>A0A655APG3_MYCTX</name>
<gene>
    <name evidence="3" type="ORF">ERS007661_02881</name>
    <name evidence="4" type="ORF">ERS007739_03387</name>
    <name evidence="1" type="ORF">ERS027659_04093</name>
    <name evidence="2" type="ORF">ERS027661_04875</name>
</gene>
<dbReference type="EMBL" id="CSBK01001746">
    <property type="protein sequence ID" value="COZ09497.1"/>
    <property type="molecule type" value="Genomic_DNA"/>
</dbReference>
<dbReference type="EMBL" id="CNFU01002050">
    <property type="protein sequence ID" value="CKU00958.1"/>
    <property type="molecule type" value="Genomic_DNA"/>
</dbReference>
<dbReference type="Proteomes" id="UP000039021">
    <property type="component" value="Unassembled WGS sequence"/>
</dbReference>
<evidence type="ECO:0000313" key="3">
    <source>
        <dbReference type="EMBL" id="CNV65575.1"/>
    </source>
</evidence>
<evidence type="ECO:0000313" key="4">
    <source>
        <dbReference type="EMBL" id="COZ09497.1"/>
    </source>
</evidence>
<dbReference type="Proteomes" id="UP000039217">
    <property type="component" value="Unassembled WGS sequence"/>
</dbReference>
<proteinExistence type="predicted"/>
<organism evidence="2 7">
    <name type="scientific">Mycobacterium tuberculosis</name>
    <dbReference type="NCBI Taxonomy" id="1773"/>
    <lineage>
        <taxon>Bacteria</taxon>
        <taxon>Bacillati</taxon>
        <taxon>Actinomycetota</taxon>
        <taxon>Actinomycetes</taxon>
        <taxon>Mycobacteriales</taxon>
        <taxon>Mycobacteriaceae</taxon>
        <taxon>Mycobacterium</taxon>
        <taxon>Mycobacterium tuberculosis complex</taxon>
    </lineage>
</organism>
<evidence type="ECO:0000313" key="5">
    <source>
        <dbReference type="Proteomes" id="UP000039021"/>
    </source>
</evidence>
<evidence type="ECO:0000313" key="7">
    <source>
        <dbReference type="Proteomes" id="UP000049023"/>
    </source>
</evidence>
<dbReference type="Proteomes" id="UP000050164">
    <property type="component" value="Unassembled WGS sequence"/>
</dbReference>